<dbReference type="OrthoDB" id="9769198at2"/>
<evidence type="ECO:0000256" key="4">
    <source>
        <dbReference type="RuleBase" id="RU361277"/>
    </source>
</evidence>
<dbReference type="PANTHER" id="PTHR43401">
    <property type="entry name" value="L-THREONINE 3-DEHYDROGENASE"/>
    <property type="match status" value="1"/>
</dbReference>
<sequence length="339" mass="36860">MLAVVKEHEGPGFAVKEVPYPVLRDTDVIIKVRSVGICGTDGPILAGTRPVPYPLIPGHEFAGDIVEVGSAVQHLKVGDRVTPCIVIGCGDCDMCIEGKEVLCDNLVETGIHVDGAFAEYVRVPAKVCRKMRDTTTYDQGASVDPVASAYRTVKASRITSKDVCCVYGAGPIGLYAVQLIRLRGVKTVICLDTDAGAQRLELAKTLGADYTINVSREDPVQRVREITNGAMADYVQDCVGAPTVPVTAMNLLKKAGTYAITGLYHTLPQVDLGKVVRSEIDIYGTICYTRQEFEECLHFIEDGRVKVDPLITHHFPLREMEQAFAITQAKQSIKIILNP</sequence>
<accession>A0A3E2B3B1</accession>
<comment type="similarity">
    <text evidence="4">Belongs to the zinc-containing alcohol dehydrogenase family.</text>
</comment>
<dbReference type="InterPro" id="IPR011032">
    <property type="entry name" value="GroES-like_sf"/>
</dbReference>
<dbReference type="Pfam" id="PF08240">
    <property type="entry name" value="ADH_N"/>
    <property type="match status" value="1"/>
</dbReference>
<dbReference type="InterPro" id="IPR050129">
    <property type="entry name" value="Zn_alcohol_dh"/>
</dbReference>
<dbReference type="InterPro" id="IPR002328">
    <property type="entry name" value="ADH_Zn_CS"/>
</dbReference>
<organism evidence="6 7">
    <name type="scientific">Evtepia gabavorous</name>
    <dbReference type="NCBI Taxonomy" id="2211183"/>
    <lineage>
        <taxon>Bacteria</taxon>
        <taxon>Bacillati</taxon>
        <taxon>Bacillota</taxon>
        <taxon>Clostridia</taxon>
        <taxon>Eubacteriales</taxon>
        <taxon>Evtepia</taxon>
    </lineage>
</organism>
<keyword evidence="2 4" id="KW-0862">Zinc</keyword>
<dbReference type="GeneID" id="97995468"/>
<gene>
    <name evidence="6" type="ORF">DV520_06950</name>
</gene>
<protein>
    <recommendedName>
        <fullName evidence="5">Enoyl reductase (ER) domain-containing protein</fullName>
    </recommendedName>
</protein>
<dbReference type="SMART" id="SM00829">
    <property type="entry name" value="PKS_ER"/>
    <property type="match status" value="1"/>
</dbReference>
<dbReference type="EMBL" id="QQRQ01000009">
    <property type="protein sequence ID" value="RFT06528.1"/>
    <property type="molecule type" value="Genomic_DNA"/>
</dbReference>
<dbReference type="GO" id="GO:0016491">
    <property type="term" value="F:oxidoreductase activity"/>
    <property type="evidence" value="ECO:0007669"/>
    <property type="project" value="UniProtKB-KW"/>
</dbReference>
<evidence type="ECO:0000256" key="3">
    <source>
        <dbReference type="ARBA" id="ARBA00023002"/>
    </source>
</evidence>
<evidence type="ECO:0000259" key="5">
    <source>
        <dbReference type="SMART" id="SM00829"/>
    </source>
</evidence>
<keyword evidence="7" id="KW-1185">Reference proteome</keyword>
<evidence type="ECO:0000313" key="6">
    <source>
        <dbReference type="EMBL" id="RFT06528.1"/>
    </source>
</evidence>
<comment type="caution">
    <text evidence="6">The sequence shown here is derived from an EMBL/GenBank/DDBJ whole genome shotgun (WGS) entry which is preliminary data.</text>
</comment>
<evidence type="ECO:0000313" key="7">
    <source>
        <dbReference type="Proteomes" id="UP000260649"/>
    </source>
</evidence>
<dbReference type="Proteomes" id="UP000260649">
    <property type="component" value="Unassembled WGS sequence"/>
</dbReference>
<name>A0A3E2B3B1_9FIRM</name>
<dbReference type="Pfam" id="PF00107">
    <property type="entry name" value="ADH_zinc_N"/>
    <property type="match status" value="1"/>
</dbReference>
<dbReference type="Gene3D" id="3.40.50.720">
    <property type="entry name" value="NAD(P)-binding Rossmann-like Domain"/>
    <property type="match status" value="1"/>
</dbReference>
<evidence type="ECO:0000256" key="1">
    <source>
        <dbReference type="ARBA" id="ARBA00022723"/>
    </source>
</evidence>
<evidence type="ECO:0000256" key="2">
    <source>
        <dbReference type="ARBA" id="ARBA00022833"/>
    </source>
</evidence>
<dbReference type="RefSeq" id="WP_021919340.1">
    <property type="nucleotide sequence ID" value="NZ_CAKXKJ010000025.1"/>
</dbReference>
<keyword evidence="1 4" id="KW-0479">Metal-binding</keyword>
<reference evidence="6 7" key="1">
    <citation type="submission" date="2018-07" db="EMBL/GenBank/DDBJ databases">
        <title>GABA Modulating Bacteria of the Human Gut Microbiota.</title>
        <authorList>
            <person name="Strandwitz P."/>
            <person name="Kim K.H."/>
            <person name="Terekhova D."/>
            <person name="Liu J.K."/>
            <person name="Sharma A."/>
            <person name="Levering J."/>
            <person name="Mcdonald D."/>
            <person name="Dietrich D."/>
            <person name="Ramadhar T.R."/>
            <person name="Lekbua A."/>
            <person name="Mroue N."/>
            <person name="Liston C."/>
            <person name="Stewart E.J."/>
            <person name="Dubin M.J."/>
            <person name="Zengler K."/>
            <person name="Knight R."/>
            <person name="Gilbert J.A."/>
            <person name="Clardy J."/>
            <person name="Lewis K."/>
        </authorList>
    </citation>
    <scope>NUCLEOTIDE SEQUENCE [LARGE SCALE GENOMIC DNA]</scope>
    <source>
        <strain evidence="6 7">KLE1738</strain>
    </source>
</reference>
<feature type="domain" description="Enoyl reductase (ER)" evidence="5">
    <location>
        <begin position="10"/>
        <end position="337"/>
    </location>
</feature>
<dbReference type="PROSITE" id="PS00059">
    <property type="entry name" value="ADH_ZINC"/>
    <property type="match status" value="1"/>
</dbReference>
<dbReference type="SUPFAM" id="SSF51735">
    <property type="entry name" value="NAD(P)-binding Rossmann-fold domains"/>
    <property type="match status" value="1"/>
</dbReference>
<dbReference type="InterPro" id="IPR036291">
    <property type="entry name" value="NAD(P)-bd_dom_sf"/>
</dbReference>
<comment type="cofactor">
    <cofactor evidence="4">
        <name>Zn(2+)</name>
        <dbReference type="ChEBI" id="CHEBI:29105"/>
    </cofactor>
</comment>
<keyword evidence="3" id="KW-0560">Oxidoreductase</keyword>
<proteinExistence type="inferred from homology"/>
<dbReference type="InterPro" id="IPR013149">
    <property type="entry name" value="ADH-like_C"/>
</dbReference>
<dbReference type="SUPFAM" id="SSF50129">
    <property type="entry name" value="GroES-like"/>
    <property type="match status" value="1"/>
</dbReference>
<dbReference type="AlphaFoldDB" id="A0A3E2B3B1"/>
<dbReference type="PANTHER" id="PTHR43401:SF2">
    <property type="entry name" value="L-THREONINE 3-DEHYDROGENASE"/>
    <property type="match status" value="1"/>
</dbReference>
<dbReference type="Gene3D" id="3.90.180.10">
    <property type="entry name" value="Medium-chain alcohol dehydrogenases, catalytic domain"/>
    <property type="match status" value="1"/>
</dbReference>
<dbReference type="InterPro" id="IPR013154">
    <property type="entry name" value="ADH-like_N"/>
</dbReference>
<dbReference type="GO" id="GO:0008270">
    <property type="term" value="F:zinc ion binding"/>
    <property type="evidence" value="ECO:0007669"/>
    <property type="project" value="InterPro"/>
</dbReference>
<dbReference type="InterPro" id="IPR020843">
    <property type="entry name" value="ER"/>
</dbReference>